<organism evidence="3 4">
    <name type="scientific">Thermogladius calderae (strain DSM 22663 / VKM B-2946 / 1633)</name>
    <dbReference type="NCBI Taxonomy" id="1184251"/>
    <lineage>
        <taxon>Archaea</taxon>
        <taxon>Thermoproteota</taxon>
        <taxon>Thermoprotei</taxon>
        <taxon>Desulfurococcales</taxon>
        <taxon>Desulfurococcaceae</taxon>
        <taxon>Thermogladius</taxon>
    </lineage>
</organism>
<dbReference type="eggNOG" id="arCOG01365">
    <property type="taxonomic scope" value="Archaea"/>
</dbReference>
<dbReference type="SUPFAM" id="SSF160350">
    <property type="entry name" value="Rnp2-like"/>
    <property type="match status" value="1"/>
</dbReference>
<dbReference type="STRING" id="1184251.TCELL_0408"/>
<dbReference type="GeneID" id="13012698"/>
<dbReference type="GO" id="GO:0001682">
    <property type="term" value="P:tRNA 5'-leader removal"/>
    <property type="evidence" value="ECO:0007669"/>
    <property type="project" value="InterPro"/>
</dbReference>
<sequence>MDIYQLLSVLSIILSGISLVTVLVVLLDPTVVCKAFTWLSRARRVGRYRKRYLAIMYYPPGRFKETGELEKALRSVVMRSFGVVYLASIDPKVVYFDPGGSKAIVRFNGRFKVEFLASLAASSELGFKIIPVGIAGTFKSAKKKLG</sequence>
<keyword evidence="2" id="KW-1133">Transmembrane helix</keyword>
<feature type="transmembrane region" description="Helical" evidence="2">
    <location>
        <begin position="6"/>
        <end position="27"/>
    </location>
</feature>
<dbReference type="InterPro" id="IPR038085">
    <property type="entry name" value="Rnp2-like_sf"/>
</dbReference>
<dbReference type="InterPro" id="IPR002759">
    <property type="entry name" value="Pop5/Rpp14/Rnp2-like"/>
</dbReference>
<protein>
    <submittedName>
        <fullName evidence="3">RNase_P_Rpp14 domain containing protein</fullName>
    </submittedName>
</protein>
<evidence type="ECO:0000313" key="4">
    <source>
        <dbReference type="Proteomes" id="UP000005270"/>
    </source>
</evidence>
<dbReference type="Pfam" id="PF01900">
    <property type="entry name" value="RNase_P_Rpp14"/>
    <property type="match status" value="1"/>
</dbReference>
<evidence type="ECO:0000256" key="2">
    <source>
        <dbReference type="SAM" id="Phobius"/>
    </source>
</evidence>
<dbReference type="AlphaFoldDB" id="I3TDJ5"/>
<dbReference type="InParanoid" id="I3TDJ5"/>
<dbReference type="GO" id="GO:0030677">
    <property type="term" value="C:ribonuclease P complex"/>
    <property type="evidence" value="ECO:0007669"/>
    <property type="project" value="InterPro"/>
</dbReference>
<reference evidence="3 4" key="1">
    <citation type="journal article" date="2012" name="J. Bacteriol.">
        <title>Complete genome sequence of the hyperthermophilic cellulolytic Crenarchaeon 'Thermogladius cellulolyticus' 1633.</title>
        <authorList>
            <person name="Mardanov A.V."/>
            <person name="Kochetkova T.V."/>
            <person name="Beletsky A.V."/>
            <person name="Bonch-Osmolovskaya E.A."/>
            <person name="Ravin N.V."/>
            <person name="Skryabin K.G."/>
        </authorList>
    </citation>
    <scope>NUCLEOTIDE SEQUENCE [LARGE SCALE GENOMIC DNA]</scope>
    <source>
        <strain evidence="4">DSM 22663 / VKM B-2946 / 1633</strain>
    </source>
</reference>
<keyword evidence="2" id="KW-0812">Transmembrane</keyword>
<evidence type="ECO:0000313" key="3">
    <source>
        <dbReference type="EMBL" id="AFK50833.1"/>
    </source>
</evidence>
<keyword evidence="2" id="KW-0472">Membrane</keyword>
<proteinExistence type="predicted"/>
<keyword evidence="1" id="KW-0819">tRNA processing</keyword>
<dbReference type="Gene3D" id="3.30.70.3250">
    <property type="entry name" value="Ribonuclease P, Pop5 subunit"/>
    <property type="match status" value="1"/>
</dbReference>
<name>I3TDJ5_THEC1</name>
<accession>I3TDJ5</accession>
<gene>
    <name evidence="3" type="ordered locus">TCELL_0408</name>
</gene>
<dbReference type="HOGENOM" id="CLU_1773294_0_0_2"/>
<keyword evidence="4" id="KW-1185">Reference proteome</keyword>
<dbReference type="Proteomes" id="UP000005270">
    <property type="component" value="Chromosome"/>
</dbReference>
<dbReference type="KEGG" id="thg:TCELL_0408"/>
<evidence type="ECO:0000256" key="1">
    <source>
        <dbReference type="ARBA" id="ARBA00022694"/>
    </source>
</evidence>
<dbReference type="EMBL" id="CP003531">
    <property type="protein sequence ID" value="AFK50833.1"/>
    <property type="molecule type" value="Genomic_DNA"/>
</dbReference>
<dbReference type="RefSeq" id="WP_014737083.1">
    <property type="nucleotide sequence ID" value="NC_017954.1"/>
</dbReference>